<comment type="caution">
    <text evidence="1">The sequence shown here is derived from an EMBL/GenBank/DDBJ whole genome shotgun (WGS) entry which is preliminary data.</text>
</comment>
<dbReference type="AlphaFoldDB" id="A0A0F8YZC5"/>
<sequence>MAWKVYIENQPAWHSAKIHMANVRDDGKVDIVQPLVLDTIEQGLLASDNGGLLGEGKTYAECQEFLRAIMDATWEIGIRPSKFADHTNELKAVRYHLEDMRLLAKVRSRS</sequence>
<evidence type="ECO:0000313" key="1">
    <source>
        <dbReference type="EMBL" id="KKK86802.1"/>
    </source>
</evidence>
<gene>
    <name evidence="1" type="ORF">LCGC14_2759590</name>
</gene>
<proteinExistence type="predicted"/>
<reference evidence="1" key="1">
    <citation type="journal article" date="2015" name="Nature">
        <title>Complex archaea that bridge the gap between prokaryotes and eukaryotes.</title>
        <authorList>
            <person name="Spang A."/>
            <person name="Saw J.H."/>
            <person name="Jorgensen S.L."/>
            <person name="Zaremba-Niedzwiedzka K."/>
            <person name="Martijn J."/>
            <person name="Lind A.E."/>
            <person name="van Eijk R."/>
            <person name="Schleper C."/>
            <person name="Guy L."/>
            <person name="Ettema T.J."/>
        </authorList>
    </citation>
    <scope>NUCLEOTIDE SEQUENCE</scope>
</reference>
<name>A0A0F8YZC5_9ZZZZ</name>
<protein>
    <submittedName>
        <fullName evidence="1">Uncharacterized protein</fullName>
    </submittedName>
</protein>
<dbReference type="EMBL" id="LAZR01050685">
    <property type="protein sequence ID" value="KKK86802.1"/>
    <property type="molecule type" value="Genomic_DNA"/>
</dbReference>
<accession>A0A0F8YZC5</accession>
<organism evidence="1">
    <name type="scientific">marine sediment metagenome</name>
    <dbReference type="NCBI Taxonomy" id="412755"/>
    <lineage>
        <taxon>unclassified sequences</taxon>
        <taxon>metagenomes</taxon>
        <taxon>ecological metagenomes</taxon>
    </lineage>
</organism>